<dbReference type="AlphaFoldDB" id="A0A6P1M893"/>
<dbReference type="EMBL" id="CP047593">
    <property type="protein sequence ID" value="QHI70107.1"/>
    <property type="molecule type" value="Genomic_DNA"/>
</dbReference>
<reference evidence="4 5" key="1">
    <citation type="submission" date="2020-01" db="EMBL/GenBank/DDBJ databases">
        <title>Ponticoccus aerotolerans gen. nov., sp. nov., an anaerobic bacterium and proposal of Ponticoccusceae fam. nov., Ponticoccusles ord. nov. and Ponticoccuse classis nov. in the phylum Kiritimatiellaeota.</title>
        <authorList>
            <person name="Zhou L.Y."/>
            <person name="Du Z.J."/>
        </authorList>
    </citation>
    <scope>NUCLEOTIDE SEQUENCE [LARGE SCALE GENOMIC DNA]</scope>
    <source>
        <strain evidence="4 5">S-5007</strain>
    </source>
</reference>
<proteinExistence type="predicted"/>
<dbReference type="PANTHER" id="PTHR43096:SF52">
    <property type="entry name" value="DNAJ HOMOLOG 1, MITOCHONDRIAL-RELATED"/>
    <property type="match status" value="1"/>
</dbReference>
<evidence type="ECO:0000256" key="1">
    <source>
        <dbReference type="ARBA" id="ARBA00023186"/>
    </source>
</evidence>
<dbReference type="InterPro" id="IPR002939">
    <property type="entry name" value="DnaJ_C"/>
</dbReference>
<protein>
    <recommendedName>
        <fullName evidence="3">Chaperone DnaJ C-terminal domain-containing protein</fullName>
    </recommendedName>
</protein>
<dbReference type="PANTHER" id="PTHR43096">
    <property type="entry name" value="DNAJ HOMOLOG 1, MITOCHONDRIAL-RELATED"/>
    <property type="match status" value="1"/>
</dbReference>
<feature type="compositionally biased region" description="Basic residues" evidence="2">
    <location>
        <begin position="81"/>
        <end position="91"/>
    </location>
</feature>
<feature type="domain" description="Chaperone DnaJ C-terminal" evidence="3">
    <location>
        <begin position="2"/>
        <end position="109"/>
    </location>
</feature>
<dbReference type="GO" id="GO:0051082">
    <property type="term" value="F:unfolded protein binding"/>
    <property type="evidence" value="ECO:0007669"/>
    <property type="project" value="InterPro"/>
</dbReference>
<dbReference type="RefSeq" id="WP_160629286.1">
    <property type="nucleotide sequence ID" value="NZ_CP047593.1"/>
</dbReference>
<feature type="region of interest" description="Disordered" evidence="2">
    <location>
        <begin position="71"/>
        <end position="96"/>
    </location>
</feature>
<dbReference type="KEGG" id="taer:GT409_11850"/>
<keyword evidence="1" id="KW-0143">Chaperone</keyword>
<dbReference type="Gene3D" id="2.60.260.20">
    <property type="entry name" value="Urease metallochaperone UreE, N-terminal domain"/>
    <property type="match status" value="1"/>
</dbReference>
<dbReference type="SUPFAM" id="SSF49493">
    <property type="entry name" value="HSP40/DnaJ peptide-binding domain"/>
    <property type="match status" value="2"/>
</dbReference>
<gene>
    <name evidence="4" type="ORF">GT409_11850</name>
</gene>
<dbReference type="Pfam" id="PF01556">
    <property type="entry name" value="DnaJ_C"/>
    <property type="match status" value="1"/>
</dbReference>
<evidence type="ECO:0000256" key="2">
    <source>
        <dbReference type="SAM" id="MobiDB-lite"/>
    </source>
</evidence>
<dbReference type="GO" id="GO:0042026">
    <property type="term" value="P:protein refolding"/>
    <property type="evidence" value="ECO:0007669"/>
    <property type="project" value="TreeGrafter"/>
</dbReference>
<dbReference type="GO" id="GO:0005737">
    <property type="term" value="C:cytoplasm"/>
    <property type="evidence" value="ECO:0007669"/>
    <property type="project" value="TreeGrafter"/>
</dbReference>
<accession>A0A6P1M893</accession>
<dbReference type="FunFam" id="2.60.260.20:FF:000013">
    <property type="entry name" value="DnaJ subfamily B member 11"/>
    <property type="match status" value="1"/>
</dbReference>
<evidence type="ECO:0000313" key="5">
    <source>
        <dbReference type="Proteomes" id="UP000464954"/>
    </source>
</evidence>
<keyword evidence="5" id="KW-1185">Reference proteome</keyword>
<dbReference type="Proteomes" id="UP000464954">
    <property type="component" value="Chromosome"/>
</dbReference>
<evidence type="ECO:0000259" key="3">
    <source>
        <dbReference type="Pfam" id="PF01556"/>
    </source>
</evidence>
<dbReference type="CDD" id="cd10747">
    <property type="entry name" value="DnaJ_C"/>
    <property type="match status" value="1"/>
</dbReference>
<name>A0A6P1M893_9BACT</name>
<organism evidence="4 5">
    <name type="scientific">Tichowtungia aerotolerans</name>
    <dbReference type="NCBI Taxonomy" id="2697043"/>
    <lineage>
        <taxon>Bacteria</taxon>
        <taxon>Pseudomonadati</taxon>
        <taxon>Kiritimatiellota</taxon>
        <taxon>Tichowtungiia</taxon>
        <taxon>Tichowtungiales</taxon>
        <taxon>Tichowtungiaceae</taxon>
        <taxon>Tichowtungia</taxon>
    </lineage>
</organism>
<sequence>MNIPPGIREGVKLRLRNQGRYGDLLIRISIAPHPRFKVDGADLKTEVPLTPPQAVLGASVGLQLIDGHATLRIPPGTQPGRKFRLTGKGLKKPGGDRGDLYAVAKVVVPQPPSPKEKELYEKLNKLS</sequence>
<evidence type="ECO:0000313" key="4">
    <source>
        <dbReference type="EMBL" id="QHI70107.1"/>
    </source>
</evidence>
<dbReference type="InterPro" id="IPR008971">
    <property type="entry name" value="HSP40/DnaJ_pept-bd"/>
</dbReference>